<comment type="caution">
    <text evidence="2">The sequence shown here is derived from an EMBL/GenBank/DDBJ whole genome shotgun (WGS) entry which is preliminary data.</text>
</comment>
<feature type="region of interest" description="Disordered" evidence="1">
    <location>
        <begin position="1"/>
        <end position="50"/>
    </location>
</feature>
<evidence type="ECO:0000313" key="2">
    <source>
        <dbReference type="EMBL" id="KAJ8355649.1"/>
    </source>
</evidence>
<evidence type="ECO:0000313" key="3">
    <source>
        <dbReference type="Proteomes" id="UP001152622"/>
    </source>
</evidence>
<accession>A0A9Q1FCE9</accession>
<dbReference type="AlphaFoldDB" id="A0A9Q1FCE9"/>
<proteinExistence type="predicted"/>
<keyword evidence="3" id="KW-1185">Reference proteome</keyword>
<dbReference type="Proteomes" id="UP001152622">
    <property type="component" value="Chromosome 6"/>
</dbReference>
<gene>
    <name evidence="2" type="ORF">SKAU_G00184430</name>
</gene>
<dbReference type="EMBL" id="JAINUF010000006">
    <property type="protein sequence ID" value="KAJ8355649.1"/>
    <property type="molecule type" value="Genomic_DNA"/>
</dbReference>
<evidence type="ECO:0000256" key="1">
    <source>
        <dbReference type="SAM" id="MobiDB-lite"/>
    </source>
</evidence>
<sequence>MARSVGTPDEPPLAGALHTEPSDARGRGTNRAVRDPFSPFLGPARCSPRRASPLSPFKLCVIETDRFTQATWTGQRCSGLVAQRSARELTYGPLTMLKSAKAELAAQRCLGERAAIGDYLPGRAARAPLGRAQGATGPQRCAIRSSP</sequence>
<reference evidence="2" key="1">
    <citation type="journal article" date="2023" name="Science">
        <title>Genome structures resolve the early diversification of teleost fishes.</title>
        <authorList>
            <person name="Parey E."/>
            <person name="Louis A."/>
            <person name="Montfort J."/>
            <person name="Bouchez O."/>
            <person name="Roques C."/>
            <person name="Iampietro C."/>
            <person name="Lluch J."/>
            <person name="Castinel A."/>
            <person name="Donnadieu C."/>
            <person name="Desvignes T."/>
            <person name="Floi Bucao C."/>
            <person name="Jouanno E."/>
            <person name="Wen M."/>
            <person name="Mejri S."/>
            <person name="Dirks R."/>
            <person name="Jansen H."/>
            <person name="Henkel C."/>
            <person name="Chen W.J."/>
            <person name="Zahm M."/>
            <person name="Cabau C."/>
            <person name="Klopp C."/>
            <person name="Thompson A.W."/>
            <person name="Robinson-Rechavi M."/>
            <person name="Braasch I."/>
            <person name="Lecointre G."/>
            <person name="Bobe J."/>
            <person name="Postlethwait J.H."/>
            <person name="Berthelot C."/>
            <person name="Roest Crollius H."/>
            <person name="Guiguen Y."/>
        </authorList>
    </citation>
    <scope>NUCLEOTIDE SEQUENCE</scope>
    <source>
        <strain evidence="2">WJC10195</strain>
    </source>
</reference>
<organism evidence="2 3">
    <name type="scientific">Synaphobranchus kaupii</name>
    <name type="common">Kaup's arrowtooth eel</name>
    <dbReference type="NCBI Taxonomy" id="118154"/>
    <lineage>
        <taxon>Eukaryota</taxon>
        <taxon>Metazoa</taxon>
        <taxon>Chordata</taxon>
        <taxon>Craniata</taxon>
        <taxon>Vertebrata</taxon>
        <taxon>Euteleostomi</taxon>
        <taxon>Actinopterygii</taxon>
        <taxon>Neopterygii</taxon>
        <taxon>Teleostei</taxon>
        <taxon>Anguilliformes</taxon>
        <taxon>Synaphobranchidae</taxon>
        <taxon>Synaphobranchus</taxon>
    </lineage>
</organism>
<name>A0A9Q1FCE9_SYNKA</name>
<protein>
    <submittedName>
        <fullName evidence="2">Uncharacterized protein</fullName>
    </submittedName>
</protein>